<protein>
    <submittedName>
        <fullName evidence="1">Uncharacterized protein</fullName>
    </submittedName>
</protein>
<dbReference type="Proteomes" id="UP000288859">
    <property type="component" value="Unassembled WGS sequence"/>
</dbReference>
<comment type="caution">
    <text evidence="1">The sequence shown here is derived from an EMBL/GenBank/DDBJ whole genome shotgun (WGS) entry which is preliminary data.</text>
</comment>
<dbReference type="OrthoDB" id="10508149at2759"/>
<sequence>MKSVLSSLMSQSIGSLFMGGVRLRMMNKLEDAYTYLMKGLVVGPQGGDISNSQDEEDDNTDLIGLAALFAIPADNNDDHNDDDVVVEEAEEAEEAEEVEEGLTGTSPYILPPSPMIINPDHSIACELFCLTILHAAEPDIVRIISILLFLVIALRLRMTALSKTIILSYAVHRDLRPSDSWTAIFLMYQFLGYAACVDWKAFRRTIWDDHGDADGAVDGTINGTADGTVDGEVDGDVDGAVHGEVDGEVDGGISVTVNINVDDDDVHVDVDVDDDSDGGAPLHVDMELDRGIADDGTWVSLDEDEAEPVDQASPMLATWVRV</sequence>
<evidence type="ECO:0000313" key="2">
    <source>
        <dbReference type="Proteomes" id="UP000288859"/>
    </source>
</evidence>
<gene>
    <name evidence="1" type="ORF">B0A52_05835</name>
</gene>
<organism evidence="1 2">
    <name type="scientific">Exophiala mesophila</name>
    <name type="common">Black yeast-like fungus</name>
    <dbReference type="NCBI Taxonomy" id="212818"/>
    <lineage>
        <taxon>Eukaryota</taxon>
        <taxon>Fungi</taxon>
        <taxon>Dikarya</taxon>
        <taxon>Ascomycota</taxon>
        <taxon>Pezizomycotina</taxon>
        <taxon>Eurotiomycetes</taxon>
        <taxon>Chaetothyriomycetidae</taxon>
        <taxon>Chaetothyriales</taxon>
        <taxon>Herpotrichiellaceae</taxon>
        <taxon>Exophiala</taxon>
    </lineage>
</organism>
<proteinExistence type="predicted"/>
<dbReference type="EMBL" id="NAJM01000023">
    <property type="protein sequence ID" value="RVX70336.1"/>
    <property type="molecule type" value="Genomic_DNA"/>
</dbReference>
<dbReference type="AlphaFoldDB" id="A0A438N3R7"/>
<accession>A0A438N3R7</accession>
<reference evidence="1 2" key="1">
    <citation type="submission" date="2017-03" db="EMBL/GenBank/DDBJ databases">
        <title>Genomes of endolithic fungi from Antarctica.</title>
        <authorList>
            <person name="Coleine C."/>
            <person name="Masonjones S."/>
            <person name="Stajich J.E."/>
        </authorList>
    </citation>
    <scope>NUCLEOTIDE SEQUENCE [LARGE SCALE GENOMIC DNA]</scope>
    <source>
        <strain evidence="1 2">CCFEE 6314</strain>
    </source>
</reference>
<evidence type="ECO:0000313" key="1">
    <source>
        <dbReference type="EMBL" id="RVX70336.1"/>
    </source>
</evidence>
<dbReference type="VEuPathDB" id="FungiDB:PV10_06652"/>
<name>A0A438N3R7_EXOME</name>